<dbReference type="Gene3D" id="3.40.720.10">
    <property type="entry name" value="Alkaline Phosphatase, subunit A"/>
    <property type="match status" value="1"/>
</dbReference>
<evidence type="ECO:0000313" key="3">
    <source>
        <dbReference type="Proteomes" id="UP000185161"/>
    </source>
</evidence>
<dbReference type="Proteomes" id="UP000286681">
    <property type="component" value="Unassembled WGS sequence"/>
</dbReference>
<evidence type="ECO:0000313" key="2">
    <source>
        <dbReference type="EMBL" id="RSV07058.1"/>
    </source>
</evidence>
<organism evidence="1 3">
    <name type="scientific">Sphingomonas koreensis</name>
    <dbReference type="NCBI Taxonomy" id="93064"/>
    <lineage>
        <taxon>Bacteria</taxon>
        <taxon>Pseudomonadati</taxon>
        <taxon>Pseudomonadota</taxon>
        <taxon>Alphaproteobacteria</taxon>
        <taxon>Sphingomonadales</taxon>
        <taxon>Sphingomonadaceae</taxon>
        <taxon>Sphingomonas</taxon>
    </lineage>
</organism>
<accession>A0A1L6JH37</accession>
<dbReference type="InterPro" id="IPR017850">
    <property type="entry name" value="Alkaline_phosphatase_core_sf"/>
</dbReference>
<reference evidence="3" key="2">
    <citation type="submission" date="2016-12" db="EMBL/GenBank/DDBJ databases">
        <title>Whole genome sequencing of Sphingomonas sp. ABOJV.</title>
        <authorList>
            <person name="Conlan S."/>
            <person name="Thomas P.J."/>
            <person name="Mullikin J."/>
            <person name="Palmore T.N."/>
            <person name="Frank K.M."/>
            <person name="Segre J.A."/>
        </authorList>
    </citation>
    <scope>NUCLEOTIDE SEQUENCE [LARGE SCALE GENOMIC DNA]</scope>
    <source>
        <strain evidence="3">ABOJV</strain>
    </source>
</reference>
<reference evidence="1" key="1">
    <citation type="submission" date="2016-12" db="EMBL/GenBank/DDBJ databases">
        <title>Whole genome sequencing of Sphingomonas koreensis.</title>
        <authorList>
            <person name="Conlan S."/>
            <person name="Thomas P.J."/>
            <person name="Mullikin J."/>
            <person name="Palmore T.N."/>
            <person name="Frank K.M."/>
            <person name="Segre J.A."/>
        </authorList>
    </citation>
    <scope>NUCLEOTIDE SEQUENCE</scope>
    <source>
        <strain evidence="1">ABOJV</strain>
    </source>
</reference>
<dbReference type="EMBL" id="CP018820">
    <property type="protein sequence ID" value="APR55223.1"/>
    <property type="molecule type" value="Genomic_DNA"/>
</dbReference>
<evidence type="ECO:0000313" key="1">
    <source>
        <dbReference type="EMBL" id="APR55223.1"/>
    </source>
</evidence>
<evidence type="ECO:0000313" key="4">
    <source>
        <dbReference type="Proteomes" id="UP000286681"/>
    </source>
</evidence>
<dbReference type="RefSeq" id="WP_075153382.1">
    <property type="nucleotide sequence ID" value="NZ_QLJD01000004.1"/>
</dbReference>
<dbReference type="AlphaFoldDB" id="A0A1L6JH37"/>
<keyword evidence="3" id="KW-1185">Reference proteome</keyword>
<protein>
    <recommendedName>
        <fullName evidence="5">Alkaline phosphatase family protein</fullName>
    </recommendedName>
</protein>
<gene>
    <name evidence="1" type="ORF">BRX40_20835</name>
    <name evidence="2" type="ORF">CA257_03430</name>
</gene>
<dbReference type="KEGG" id="skr:BRX40_20835"/>
<proteinExistence type="predicted"/>
<evidence type="ECO:0008006" key="5">
    <source>
        <dbReference type="Google" id="ProtNLM"/>
    </source>
</evidence>
<name>A0A1L6JH37_9SPHN</name>
<sequence>MTLLFLELNEVNFDQLRAYAGRGKLPNLAKLIERHGVSETSSEARYEELEPWIQWVSAHTGMPLAEHGVYRLGDIVGRDLEQIWEVLERQGVRVGAISPMNAENRCVDAAFFVPDPWTPTAISGPSALRRLYAPIAQAVNDNAEARLTMSTAAGLIAGLLRYAAPANYPGYAGDVIGAARRRVWRKAMMLDRLLADVFVREVKRTQPGFATLFLNAAAHIQHHYLFNSSVYEGALSNPGWYIRPGIDPVFEIYQLYDRIVGQVQQAFPEARLMLATGLHQDPHGQVTLYWRLRDHVGFLERAGVPFQRIEPRMSRDFVVFCRDADEAARAADRFSRIISVDGQPLFSVDNRGDSLFVELTWAGEIGPDFVYLIDGAEVSGLSGDVAFVAVKNGQHNGIGYFLDTAANAGEAQFPITEIPARICQALGVEWTGGHGKLSEPLAAE</sequence>
<dbReference type="SUPFAM" id="SSF53649">
    <property type="entry name" value="Alkaline phosphatase-like"/>
    <property type="match status" value="1"/>
</dbReference>
<reference evidence="2 4" key="3">
    <citation type="submission" date="2018-07" db="EMBL/GenBank/DDBJ databases">
        <title>Genomic and Epidemiologic Investigation of an Indolent Hospital Outbreak.</title>
        <authorList>
            <person name="Johnson R.C."/>
            <person name="Deming C."/>
            <person name="Conlan S."/>
            <person name="Zellmer C.J."/>
            <person name="Michelin A.V."/>
            <person name="Lee-Lin S."/>
            <person name="Thomas P.J."/>
            <person name="Park M."/>
            <person name="Weingarten R.A."/>
            <person name="Less J."/>
            <person name="Dekker J.P."/>
            <person name="Frank K.M."/>
            <person name="Musser K.A."/>
            <person name="Mcquiston J.R."/>
            <person name="Henderson D.K."/>
            <person name="Lau A.F."/>
            <person name="Palmore T.N."/>
            <person name="Segre J.A."/>
        </authorList>
    </citation>
    <scope>NUCLEOTIDE SEQUENCE [LARGE SCALE GENOMIC DNA]</scope>
    <source>
        <strain evidence="2 4">SK-NIH.Env10_0317</strain>
    </source>
</reference>
<dbReference type="EMBL" id="QQWO01000002">
    <property type="protein sequence ID" value="RSV07058.1"/>
    <property type="molecule type" value="Genomic_DNA"/>
</dbReference>
<dbReference type="Proteomes" id="UP000185161">
    <property type="component" value="Chromosome"/>
</dbReference>